<evidence type="ECO:0000256" key="8">
    <source>
        <dbReference type="ARBA" id="ARBA00023080"/>
    </source>
</evidence>
<comment type="similarity">
    <text evidence="2 13 14">Belongs to the HAM1 NTPase family.</text>
</comment>
<dbReference type="NCBIfam" id="TIGR00042">
    <property type="entry name" value="RdgB/HAM1 family non-canonical purine NTP pyrophosphatase"/>
    <property type="match status" value="1"/>
</dbReference>
<proteinExistence type="inferred from homology"/>
<accession>A0A8X6YPI6</accession>
<keyword evidence="3 13" id="KW-0963">Cytoplasm</keyword>
<dbReference type="GO" id="GO:0046872">
    <property type="term" value="F:metal ion binding"/>
    <property type="evidence" value="ECO:0007669"/>
    <property type="project" value="UniProtKB-KW"/>
</dbReference>
<name>A0A8X6YPI6_9ARAC</name>
<dbReference type="GO" id="GO:0000166">
    <property type="term" value="F:nucleotide binding"/>
    <property type="evidence" value="ECO:0007669"/>
    <property type="project" value="UniProtKB-KW"/>
</dbReference>
<evidence type="ECO:0000256" key="2">
    <source>
        <dbReference type="ARBA" id="ARBA00008023"/>
    </source>
</evidence>
<feature type="binding site" evidence="13">
    <location>
        <position position="102"/>
    </location>
    <ligand>
        <name>Mg(2+)</name>
        <dbReference type="ChEBI" id="CHEBI:18420"/>
    </ligand>
</feature>
<gene>
    <name evidence="15" type="primary">itpa</name>
    <name evidence="15" type="ORF">TNIN_321631</name>
</gene>
<dbReference type="Proteomes" id="UP000886998">
    <property type="component" value="Unassembled WGS sequence"/>
</dbReference>
<dbReference type="SUPFAM" id="SSF52972">
    <property type="entry name" value="ITPase-like"/>
    <property type="match status" value="1"/>
</dbReference>
<dbReference type="CDD" id="cd00515">
    <property type="entry name" value="HAM1"/>
    <property type="match status" value="1"/>
</dbReference>
<keyword evidence="5 13" id="KW-0547">Nucleotide-binding</keyword>
<evidence type="ECO:0000313" key="16">
    <source>
        <dbReference type="Proteomes" id="UP000886998"/>
    </source>
</evidence>
<dbReference type="GO" id="GO:0036222">
    <property type="term" value="F:XTP diphosphatase activity"/>
    <property type="evidence" value="ECO:0007669"/>
    <property type="project" value="UniProtKB-UniRule"/>
</dbReference>
<evidence type="ECO:0000256" key="9">
    <source>
        <dbReference type="ARBA" id="ARBA00054940"/>
    </source>
</evidence>
<evidence type="ECO:0000313" key="15">
    <source>
        <dbReference type="EMBL" id="GFY75399.1"/>
    </source>
</evidence>
<comment type="function">
    <text evidence="13">Pyrophosphatase that hydrolyzes non-canonical purine nucleotides such as inosine triphosphate (ITP), deoxyinosine triphosphate (dITP) or xanthosine 5'-triphosphate (XTP) to their respective monophosphate derivatives. The enzyme does not distinguish between the deoxy- and ribose forms. Probably excludes non-canonical purines from RNA and DNA precursor pools, thus preventing their incorporation into RNA and DNA and avoiding chromosomal lesions.</text>
</comment>
<feature type="binding site" evidence="13">
    <location>
        <position position="86"/>
    </location>
    <ligand>
        <name>ITP</name>
        <dbReference type="ChEBI" id="CHEBI:61402"/>
    </ligand>
</feature>
<dbReference type="InterPro" id="IPR027502">
    <property type="entry name" value="ITPase"/>
</dbReference>
<dbReference type="GO" id="GO:0036220">
    <property type="term" value="F:ITP diphosphatase activity"/>
    <property type="evidence" value="ECO:0007669"/>
    <property type="project" value="UniProtKB-UniRule"/>
</dbReference>
<comment type="caution">
    <text evidence="15">The sequence shown here is derived from an EMBL/GenBank/DDBJ whole genome shotgun (WGS) entry which is preliminary data.</text>
</comment>
<evidence type="ECO:0000256" key="14">
    <source>
        <dbReference type="RuleBase" id="RU003781"/>
    </source>
</evidence>
<dbReference type="PANTHER" id="PTHR11067">
    <property type="entry name" value="INOSINE TRIPHOSPHATE PYROPHOSPHATASE/HAM1 PROTEIN"/>
    <property type="match status" value="1"/>
</dbReference>
<comment type="subcellular location">
    <subcellularLocation>
        <location evidence="1 13">Cytoplasm</location>
    </subcellularLocation>
</comment>
<evidence type="ECO:0000256" key="12">
    <source>
        <dbReference type="ARBA" id="ARBA00093271"/>
    </source>
</evidence>
<feature type="binding site" evidence="13">
    <location>
        <position position="201"/>
    </location>
    <ligand>
        <name>ITP</name>
        <dbReference type="ChEBI" id="CHEBI:61402"/>
    </ligand>
</feature>
<evidence type="ECO:0000256" key="7">
    <source>
        <dbReference type="ARBA" id="ARBA00022842"/>
    </source>
</evidence>
<comment type="catalytic activity">
    <reaction evidence="10">
        <text>ITP + H2O = IMP + diphosphate + H(+)</text>
        <dbReference type="Rhea" id="RHEA:29399"/>
        <dbReference type="ChEBI" id="CHEBI:15377"/>
        <dbReference type="ChEBI" id="CHEBI:15378"/>
        <dbReference type="ChEBI" id="CHEBI:33019"/>
        <dbReference type="ChEBI" id="CHEBI:58053"/>
        <dbReference type="ChEBI" id="CHEBI:61402"/>
        <dbReference type="EC" id="3.6.1.66"/>
    </reaction>
    <physiologicalReaction direction="left-to-right" evidence="10">
        <dbReference type="Rhea" id="RHEA:29400"/>
    </physiologicalReaction>
</comment>
<comment type="catalytic activity">
    <reaction evidence="12">
        <text>N(6)-hydroxy-dATP + H2O = N(6)-hydroxy-dAMP + diphosphate + H(+)</text>
        <dbReference type="Rhea" id="RHEA:83971"/>
        <dbReference type="ChEBI" id="CHEBI:15377"/>
        <dbReference type="ChEBI" id="CHEBI:15378"/>
        <dbReference type="ChEBI" id="CHEBI:33019"/>
        <dbReference type="ChEBI" id="CHEBI:233529"/>
        <dbReference type="ChEBI" id="CHEBI:233530"/>
    </reaction>
    <physiologicalReaction direction="left-to-right" evidence="12">
        <dbReference type="Rhea" id="RHEA:83972"/>
    </physiologicalReaction>
</comment>
<dbReference type="GO" id="GO:0009204">
    <property type="term" value="P:deoxyribonucleoside triphosphate catabolic process"/>
    <property type="evidence" value="ECO:0007669"/>
    <property type="project" value="UniProtKB-UniRule"/>
</dbReference>
<reference evidence="15" key="1">
    <citation type="submission" date="2020-08" db="EMBL/GenBank/DDBJ databases">
        <title>Multicomponent nature underlies the extraordinary mechanical properties of spider dragline silk.</title>
        <authorList>
            <person name="Kono N."/>
            <person name="Nakamura H."/>
            <person name="Mori M."/>
            <person name="Yoshida Y."/>
            <person name="Ohtoshi R."/>
            <person name="Malay A.D."/>
            <person name="Moran D.A.P."/>
            <person name="Tomita M."/>
            <person name="Numata K."/>
            <person name="Arakawa K."/>
        </authorList>
    </citation>
    <scope>NUCLEOTIDE SEQUENCE</scope>
</reference>
<dbReference type="AlphaFoldDB" id="A0A8X6YPI6"/>
<sequence>MFRTSLLLSKRFGFLDFAVSHQLDFTTSLQMEGTSESSDDIHFISGNPSKISEADSIMKEHKIKVKYIKIDLPEYQGVPNFISEAKCKHAASIMKAPVIIEDTGLCFDALGGLPGPYVKWFLEKIGPEGLHKLLSGFEDKSASALCTMAFTEGPQKEVHLFHGITKGTIVPPRGDQGFGWDSCFLPEGYDKTYAELSFDEKNRISHRQKALVLLKDFLSKRNKA</sequence>
<evidence type="ECO:0000256" key="5">
    <source>
        <dbReference type="ARBA" id="ARBA00022741"/>
    </source>
</evidence>
<evidence type="ECO:0000256" key="6">
    <source>
        <dbReference type="ARBA" id="ARBA00022801"/>
    </source>
</evidence>
<organism evidence="15 16">
    <name type="scientific">Trichonephila inaurata madagascariensis</name>
    <dbReference type="NCBI Taxonomy" id="2747483"/>
    <lineage>
        <taxon>Eukaryota</taxon>
        <taxon>Metazoa</taxon>
        <taxon>Ecdysozoa</taxon>
        <taxon>Arthropoda</taxon>
        <taxon>Chelicerata</taxon>
        <taxon>Arachnida</taxon>
        <taxon>Araneae</taxon>
        <taxon>Araneomorphae</taxon>
        <taxon>Entelegynae</taxon>
        <taxon>Araneoidea</taxon>
        <taxon>Nephilidae</taxon>
        <taxon>Trichonephila</taxon>
        <taxon>Trichonephila inaurata</taxon>
    </lineage>
</organism>
<dbReference type="EC" id="3.6.1.66" evidence="13"/>
<comment type="cofactor">
    <cofactor evidence="13">
        <name>Mg(2+)</name>
        <dbReference type="ChEBI" id="CHEBI:18420"/>
    </cofactor>
    <cofactor evidence="13">
        <name>Mn(2+)</name>
        <dbReference type="ChEBI" id="CHEBI:29035"/>
    </cofactor>
    <text evidence="13">Binds 1 divalent metal cation per subunit; can use either Mg(2+) or Mn(2+).</text>
</comment>
<feature type="binding site" evidence="13">
    <location>
        <begin position="102"/>
        <end position="103"/>
    </location>
    <ligand>
        <name>ITP</name>
        <dbReference type="ChEBI" id="CHEBI:61402"/>
    </ligand>
</feature>
<evidence type="ECO:0000256" key="3">
    <source>
        <dbReference type="ARBA" id="ARBA00022490"/>
    </source>
</evidence>
<dbReference type="HAMAP" id="MF_03148">
    <property type="entry name" value="HAM1_NTPase"/>
    <property type="match status" value="1"/>
</dbReference>
<dbReference type="FunFam" id="3.90.950.10:FF:000003">
    <property type="entry name" value="Inosine triphosphate pyrophosphatase"/>
    <property type="match status" value="1"/>
</dbReference>
<dbReference type="GO" id="GO:0009117">
    <property type="term" value="P:nucleotide metabolic process"/>
    <property type="evidence" value="ECO:0007669"/>
    <property type="project" value="UniProtKB-KW"/>
</dbReference>
<dbReference type="Pfam" id="PF01725">
    <property type="entry name" value="Ham1p_like"/>
    <property type="match status" value="1"/>
</dbReference>
<dbReference type="InterPro" id="IPR002637">
    <property type="entry name" value="RdgB/HAM1"/>
</dbReference>
<keyword evidence="16" id="KW-1185">Reference proteome</keyword>
<keyword evidence="4 13" id="KW-0479">Metal-binding</keyword>
<keyword evidence="13" id="KW-0464">Manganese</keyword>
<dbReference type="PANTHER" id="PTHR11067:SF9">
    <property type="entry name" value="INOSINE TRIPHOSPHATE PYROPHOSPHATASE"/>
    <property type="match status" value="1"/>
</dbReference>
<comment type="subunit">
    <text evidence="13">Homodimer.</text>
</comment>
<evidence type="ECO:0000256" key="11">
    <source>
        <dbReference type="ARBA" id="ARBA00093255"/>
    </source>
</evidence>
<dbReference type="InterPro" id="IPR029001">
    <property type="entry name" value="ITPase-like_fam"/>
</dbReference>
<feature type="binding site" evidence="13">
    <location>
        <position position="74"/>
    </location>
    <ligand>
        <name>Mg(2+)</name>
        <dbReference type="ChEBI" id="CHEBI:18420"/>
    </ligand>
</feature>
<feature type="binding site" evidence="13">
    <location>
        <begin position="178"/>
        <end position="181"/>
    </location>
    <ligand>
        <name>ITP</name>
        <dbReference type="ChEBI" id="CHEBI:61402"/>
    </ligand>
</feature>
<evidence type="ECO:0000256" key="10">
    <source>
        <dbReference type="ARBA" id="ARBA00093218"/>
    </source>
</evidence>
<dbReference type="GO" id="GO:0035870">
    <property type="term" value="F:dITP diphosphatase activity"/>
    <property type="evidence" value="ECO:0007669"/>
    <property type="project" value="UniProtKB-UniRule"/>
</dbReference>
<keyword evidence="6 13" id="KW-0378">Hydrolase</keyword>
<evidence type="ECO:0000256" key="1">
    <source>
        <dbReference type="ARBA" id="ARBA00004496"/>
    </source>
</evidence>
<dbReference type="GO" id="GO:0005737">
    <property type="term" value="C:cytoplasm"/>
    <property type="evidence" value="ECO:0007669"/>
    <property type="project" value="UniProtKB-SubCell"/>
</dbReference>
<dbReference type="OrthoDB" id="6288734at2759"/>
<protein>
    <recommendedName>
        <fullName evidence="13">Inosine triphosphate pyrophosphatase</fullName>
        <shortName evidence="13">ITPase</shortName>
        <shortName evidence="13">Inosine triphosphatase</shortName>
        <ecNumber evidence="13">3.6.1.66</ecNumber>
    </recommendedName>
    <alternativeName>
        <fullName evidence="13">Non-canonical purine NTP pyrophosphatase</fullName>
    </alternativeName>
    <alternativeName>
        <fullName evidence="13">Non-standard purine NTP pyrophosphatase</fullName>
    </alternativeName>
    <alternativeName>
        <fullName evidence="13">Nucleoside-triphosphate diphosphatase</fullName>
    </alternativeName>
    <alternativeName>
        <fullName evidence="13">Nucleoside-triphosphate pyrophosphatase</fullName>
        <shortName evidence="13">NTPase</shortName>
    </alternativeName>
    <alternativeName>
        <fullName evidence="13">XTP/dITP diphosphatase</fullName>
    </alternativeName>
</protein>
<feature type="binding site" evidence="13">
    <location>
        <begin position="206"/>
        <end position="207"/>
    </location>
    <ligand>
        <name>ITP</name>
        <dbReference type="ChEBI" id="CHEBI:61402"/>
    </ligand>
</feature>
<evidence type="ECO:0000256" key="4">
    <source>
        <dbReference type="ARBA" id="ARBA00022723"/>
    </source>
</evidence>
<keyword evidence="7 13" id="KW-0460">Magnesium</keyword>
<comment type="catalytic activity">
    <reaction evidence="13">
        <text>XTP + H2O = XMP + diphosphate + H(+)</text>
        <dbReference type="Rhea" id="RHEA:28610"/>
        <dbReference type="ChEBI" id="CHEBI:15377"/>
        <dbReference type="ChEBI" id="CHEBI:15378"/>
        <dbReference type="ChEBI" id="CHEBI:33019"/>
        <dbReference type="ChEBI" id="CHEBI:57464"/>
        <dbReference type="ChEBI" id="CHEBI:61314"/>
        <dbReference type="EC" id="3.6.1.66"/>
    </reaction>
</comment>
<comment type="function">
    <text evidence="9">Pyrophosphatase that hydrolyzes the non-canonical purine nucleotides inosine triphosphate (ITP), deoxyinosine triphosphate (dITP) as well as 2'-deoxy-N-6-hydroxylaminopurine triphosphate (dHAPTP) and xanthosine 5'-triphosphate (XTP) to their respective monophosphate derivatives. The enzyme does not distinguish between the deoxy- and ribose forms. Probably excludes non-canonical purines from RNA and DNA precursor pools, thus preventing their incorporation into RNA and DNA and avoiding chromosomal lesions.</text>
</comment>
<comment type="caution">
    <text evidence="13">Lacks conserved residue(s) required for the propagation of feature annotation.</text>
</comment>
<dbReference type="Gene3D" id="3.90.950.10">
    <property type="match status" value="1"/>
</dbReference>
<keyword evidence="8 13" id="KW-0546">Nucleotide metabolism</keyword>
<evidence type="ECO:0000256" key="13">
    <source>
        <dbReference type="HAMAP-Rule" id="MF_03148"/>
    </source>
</evidence>
<dbReference type="EMBL" id="BMAV01021364">
    <property type="protein sequence ID" value="GFY75399.1"/>
    <property type="molecule type" value="Genomic_DNA"/>
</dbReference>
<comment type="catalytic activity">
    <reaction evidence="11">
        <text>dITP + H2O = dIMP + diphosphate + H(+)</text>
        <dbReference type="Rhea" id="RHEA:28342"/>
        <dbReference type="ChEBI" id="CHEBI:15377"/>
        <dbReference type="ChEBI" id="CHEBI:15378"/>
        <dbReference type="ChEBI" id="CHEBI:33019"/>
        <dbReference type="ChEBI" id="CHEBI:61194"/>
        <dbReference type="ChEBI" id="CHEBI:61382"/>
        <dbReference type="EC" id="3.6.1.66"/>
    </reaction>
    <physiologicalReaction direction="left-to-right" evidence="11">
        <dbReference type="Rhea" id="RHEA:28343"/>
    </physiologicalReaction>
</comment>